<name>A0A0V1DZ74_TRIPS</name>
<feature type="transmembrane region" description="Helical" evidence="1">
    <location>
        <begin position="113"/>
        <end position="136"/>
    </location>
</feature>
<dbReference type="EMBL" id="JYDR01000156">
    <property type="protein sequence ID" value="KRY66796.1"/>
    <property type="molecule type" value="Genomic_DNA"/>
</dbReference>
<keyword evidence="1" id="KW-1133">Transmembrane helix</keyword>
<protein>
    <recommendedName>
        <fullName evidence="4">Transmembrane protein</fullName>
    </recommendedName>
</protein>
<evidence type="ECO:0000313" key="2">
    <source>
        <dbReference type="EMBL" id="KRY66796.1"/>
    </source>
</evidence>
<proteinExistence type="predicted"/>
<reference evidence="2 3" key="1">
    <citation type="submission" date="2015-01" db="EMBL/GenBank/DDBJ databases">
        <title>Evolution of Trichinella species and genotypes.</title>
        <authorList>
            <person name="Korhonen P.K."/>
            <person name="Edoardo P."/>
            <person name="Giuseppe L.R."/>
            <person name="Gasser R.B."/>
        </authorList>
    </citation>
    <scope>NUCLEOTIDE SEQUENCE [LARGE SCALE GENOMIC DNA]</scope>
    <source>
        <strain evidence="2">ISS13</strain>
    </source>
</reference>
<evidence type="ECO:0008006" key="4">
    <source>
        <dbReference type="Google" id="ProtNLM"/>
    </source>
</evidence>
<dbReference type="AlphaFoldDB" id="A0A0V1DZ74"/>
<keyword evidence="1" id="KW-0812">Transmembrane</keyword>
<sequence length="197" mass="22501">MNGKFLSMLYLLTVCDISNNIPLIKGITREMCMHTENSFASQDFASNTSLLDSEDADETITDHVSNLRNWDVVDDSPCFVYTWLQYQVTLWIFGIQSVYSTFAQNLFTLKTFIFLPCFIFFMVSASIAISVILISFRLYKLFADLYSAAGRILKRILIGEQISPSKPKGPRIWSRLVASRREIIPRVTVGCLHNHSH</sequence>
<dbReference type="Proteomes" id="UP000054632">
    <property type="component" value="Unassembled WGS sequence"/>
</dbReference>
<evidence type="ECO:0000313" key="3">
    <source>
        <dbReference type="Proteomes" id="UP000054632"/>
    </source>
</evidence>
<gene>
    <name evidence="2" type="ORF">T4A_10568</name>
</gene>
<accession>A0A0V1DZ74</accession>
<comment type="caution">
    <text evidence="2">The sequence shown here is derived from an EMBL/GenBank/DDBJ whole genome shotgun (WGS) entry which is preliminary data.</text>
</comment>
<keyword evidence="1" id="KW-0472">Membrane</keyword>
<evidence type="ECO:0000256" key="1">
    <source>
        <dbReference type="SAM" id="Phobius"/>
    </source>
</evidence>
<organism evidence="2 3">
    <name type="scientific">Trichinella pseudospiralis</name>
    <name type="common">Parasitic roundworm</name>
    <dbReference type="NCBI Taxonomy" id="6337"/>
    <lineage>
        <taxon>Eukaryota</taxon>
        <taxon>Metazoa</taxon>
        <taxon>Ecdysozoa</taxon>
        <taxon>Nematoda</taxon>
        <taxon>Enoplea</taxon>
        <taxon>Dorylaimia</taxon>
        <taxon>Trichinellida</taxon>
        <taxon>Trichinellidae</taxon>
        <taxon>Trichinella</taxon>
    </lineage>
</organism>